<feature type="domain" description="PRMT5 arginine-N-methyltransferase" evidence="8">
    <location>
        <begin position="393"/>
        <end position="610"/>
    </location>
</feature>
<evidence type="ECO:0000259" key="10">
    <source>
        <dbReference type="Pfam" id="PF17286"/>
    </source>
</evidence>
<dbReference type="PANTHER" id="PTHR10738">
    <property type="entry name" value="PROTEIN ARGININE N-METHYLTRANSFERASE 5"/>
    <property type="match status" value="1"/>
</dbReference>
<reference evidence="12" key="2">
    <citation type="submission" date="2016-05" db="EMBL/GenBank/DDBJ databases">
        <authorList>
            <person name="Lavstsen T."/>
            <person name="Jespersen J.S."/>
        </authorList>
    </citation>
    <scope>NUCLEOTIDE SEQUENCE [LARGE SCALE GENOMIC DNA]</scope>
</reference>
<keyword evidence="14" id="KW-1185">Reference proteome</keyword>
<name>A0A1A8Z1D6_PLAOA</name>
<feature type="binding site" evidence="6">
    <location>
        <position position="538"/>
    </location>
    <ligand>
        <name>S-adenosyl-L-methionine</name>
        <dbReference type="ChEBI" id="CHEBI:59789"/>
    </ligand>
</feature>
<dbReference type="CDD" id="cd02440">
    <property type="entry name" value="AdoMet_MTases"/>
    <property type="match status" value="1"/>
</dbReference>
<evidence type="ECO:0000313" key="11">
    <source>
        <dbReference type="EMBL" id="SBT36994.1"/>
    </source>
</evidence>
<evidence type="ECO:0000256" key="2">
    <source>
        <dbReference type="ARBA" id="ARBA00022679"/>
    </source>
</evidence>
<feature type="domain" description="PRMT5 TIM barrel" evidence="9">
    <location>
        <begin position="110"/>
        <end position="375"/>
    </location>
</feature>
<dbReference type="Gene3D" id="2.70.160.11">
    <property type="entry name" value="Hnrnp arginine n-methyltransferase1"/>
    <property type="match status" value="1"/>
</dbReference>
<evidence type="ECO:0000259" key="9">
    <source>
        <dbReference type="Pfam" id="PF17285"/>
    </source>
</evidence>
<feature type="site" description="Critical for specifying symmetric addition of methyl groups" evidence="7">
    <location>
        <position position="423"/>
    </location>
</feature>
<reference evidence="13 14" key="1">
    <citation type="submission" date="2016-05" db="EMBL/GenBank/DDBJ databases">
        <authorList>
            <person name="Naeem Raeece"/>
        </authorList>
    </citation>
    <scope>NUCLEOTIDE SEQUENCE [LARGE SCALE GENOMIC DNA]</scope>
</reference>
<evidence type="ECO:0000259" key="8">
    <source>
        <dbReference type="Pfam" id="PF05185"/>
    </source>
</evidence>
<evidence type="ECO:0000313" key="13">
    <source>
        <dbReference type="Proteomes" id="UP000078550"/>
    </source>
</evidence>
<feature type="domain" description="PRMT5 oligomerisation" evidence="10">
    <location>
        <begin position="614"/>
        <end position="781"/>
    </location>
</feature>
<evidence type="ECO:0000256" key="6">
    <source>
        <dbReference type="PIRSR" id="PIRSR015894-2"/>
    </source>
</evidence>
<feature type="binding site" evidence="6">
    <location>
        <begin position="565"/>
        <end position="566"/>
    </location>
    <ligand>
        <name>S-adenosyl-L-methionine</name>
        <dbReference type="ChEBI" id="CHEBI:59789"/>
    </ligand>
</feature>
<feature type="binding site" evidence="6">
    <location>
        <position position="420"/>
    </location>
    <ligand>
        <name>S-adenosyl-L-methionine</name>
        <dbReference type="ChEBI" id="CHEBI:59789"/>
    </ligand>
</feature>
<evidence type="ECO:0000256" key="4">
    <source>
        <dbReference type="PIRNR" id="PIRNR015894"/>
    </source>
</evidence>
<dbReference type="GO" id="GO:0032259">
    <property type="term" value="P:methylation"/>
    <property type="evidence" value="ECO:0007669"/>
    <property type="project" value="UniProtKB-KW"/>
</dbReference>
<keyword evidence="1 4" id="KW-0489">Methyltransferase</keyword>
<dbReference type="EMBL" id="FLRE01000129">
    <property type="protein sequence ID" value="SBT37699.1"/>
    <property type="molecule type" value="Genomic_DNA"/>
</dbReference>
<evidence type="ECO:0000256" key="5">
    <source>
        <dbReference type="PIRSR" id="PIRSR015894-1"/>
    </source>
</evidence>
<dbReference type="InterPro" id="IPR035248">
    <property type="entry name" value="PRMT5_C"/>
</dbReference>
<evidence type="ECO:0000313" key="14">
    <source>
        <dbReference type="Proteomes" id="UP000078555"/>
    </source>
</evidence>
<organism evidence="12 13">
    <name type="scientific">Plasmodium ovale wallikeri</name>
    <dbReference type="NCBI Taxonomy" id="864142"/>
    <lineage>
        <taxon>Eukaryota</taxon>
        <taxon>Sar</taxon>
        <taxon>Alveolata</taxon>
        <taxon>Apicomplexa</taxon>
        <taxon>Aconoidasida</taxon>
        <taxon>Haemosporida</taxon>
        <taxon>Plasmodiidae</taxon>
        <taxon>Plasmodium</taxon>
        <taxon>Plasmodium (Plasmodium)</taxon>
    </lineage>
</organism>
<dbReference type="InterPro" id="IPR029063">
    <property type="entry name" value="SAM-dependent_MTases_sf"/>
</dbReference>
<sequence length="783" mass="90721">MLPLCKSRKIKILLLARKAKLKQHKIFYFVNLEKIGESRSRDKMPLKNKYAVLRVGIECNYHDAERKSEIDEVNPDFLVTKLFKGEQRKSSDNLRNNGKCLPCFKTMKEYQVEPLFGDKVDDVDIWKENIYGEISEWIDTDNRDEEFSAYCVDALNKEMQWSSYISLSNLIVNPPSYEKCDNYGRCINGNIKSYNGVSIIMKIPLAKRIEHLSVSGKEKGSVHCHSTKCSKNSHETVVNGWNLWAKFISYCNFDFSNLSVGIELVNIKDIDIHDINLDIWKSEPVKLIIIPLDAFAIDSKSGYPFLPKRLKNLVIFFFRKKIEVVLTDGGKRTLCSLGGVEAENAEIKKNVVDVQLTHMGHVSGRFHSHVSYLKCCIYYIKRLFMSIENFDNENLFDSEYWDYLQVPLQPLKDNLPSQTYEIFERDQKKYYQYEVAISRYFEDRLQGKSIHAASTNGANAAIDTHATNDTNTITPHATNDTNTITPHATNGTNTITPHATCDMWTIFVVGAGRGPLVDCTLRALEKNKITKFEIYAIEKNDSAILVLRNRLLDRKWENVKVIHSDMRYIQMDIKADLIVSELLGSFGDNELFPECLDGIQRYLKEDGVSIPENCLSYIEPISCSELYFKIGNNNFPGNKENFYIVNIYSYCTISDDGPKECFYFKVPNKNIKNNNCHNNRYKNFNFQIKMDSYLHGFLCYFKSKLYDDVYISIEPSTHTKNMHSWYPLFMPINRILFLKRGQKLSISLWRLSDTHKIWYEWCINEPIATAIHNFNARHFSIGM</sequence>
<gene>
    <name evidence="11" type="ORF">POVWA1_035250</name>
    <name evidence="12" type="ORF">POVWA2_034420</name>
</gene>
<accession>A0A1A8Z1D6</accession>
<protein>
    <recommendedName>
        <fullName evidence="4">Protein arginine N-methyltransferase</fullName>
    </recommendedName>
</protein>
<keyword evidence="2 4" id="KW-0808">Transferase</keyword>
<dbReference type="PROSITE" id="PS51678">
    <property type="entry name" value="SAM_MT_PRMT"/>
    <property type="match status" value="1"/>
</dbReference>
<dbReference type="InterPro" id="IPR035075">
    <property type="entry name" value="PRMT5"/>
</dbReference>
<feature type="binding site" evidence="6">
    <location>
        <begin position="429"/>
        <end position="430"/>
    </location>
    <ligand>
        <name>S-adenosyl-L-methionine</name>
        <dbReference type="ChEBI" id="CHEBI:59789"/>
    </ligand>
</feature>
<dbReference type="Proteomes" id="UP000078550">
    <property type="component" value="Unassembled WGS sequence"/>
</dbReference>
<dbReference type="Pfam" id="PF05185">
    <property type="entry name" value="PRMT5"/>
    <property type="match status" value="1"/>
</dbReference>
<proteinExistence type="inferred from homology"/>
<keyword evidence="3 4" id="KW-0949">S-adenosyl-L-methionine</keyword>
<evidence type="ECO:0000313" key="12">
    <source>
        <dbReference type="EMBL" id="SBT37699.1"/>
    </source>
</evidence>
<dbReference type="Proteomes" id="UP000078555">
    <property type="component" value="Unassembled WGS sequence"/>
</dbReference>
<dbReference type="GO" id="GO:0016274">
    <property type="term" value="F:protein-arginine N-methyltransferase activity"/>
    <property type="evidence" value="ECO:0007669"/>
    <property type="project" value="InterPro"/>
</dbReference>
<dbReference type="PIRSF" id="PIRSF015894">
    <property type="entry name" value="Skb1_MeTrfase"/>
    <property type="match status" value="1"/>
</dbReference>
<dbReference type="GO" id="GO:0005634">
    <property type="term" value="C:nucleus"/>
    <property type="evidence" value="ECO:0007669"/>
    <property type="project" value="TreeGrafter"/>
</dbReference>
<dbReference type="Gene3D" id="3.40.50.150">
    <property type="entry name" value="Vaccinia Virus protein VP39"/>
    <property type="match status" value="1"/>
</dbReference>
<dbReference type="PANTHER" id="PTHR10738:SF0">
    <property type="entry name" value="PROTEIN ARGININE N-METHYLTRANSFERASE 5"/>
    <property type="match status" value="1"/>
</dbReference>
<evidence type="ECO:0000256" key="1">
    <source>
        <dbReference type="ARBA" id="ARBA00022603"/>
    </source>
</evidence>
<dbReference type="GO" id="GO:0005829">
    <property type="term" value="C:cytosol"/>
    <property type="evidence" value="ECO:0007669"/>
    <property type="project" value="TreeGrafter"/>
</dbReference>
<dbReference type="EMBL" id="FLRD01000100">
    <property type="protein sequence ID" value="SBT36994.1"/>
    <property type="molecule type" value="Genomic_DNA"/>
</dbReference>
<evidence type="ECO:0000256" key="3">
    <source>
        <dbReference type="ARBA" id="ARBA00022691"/>
    </source>
</evidence>
<dbReference type="Pfam" id="PF17285">
    <property type="entry name" value="PRMT5_TIM"/>
    <property type="match status" value="1"/>
</dbReference>
<dbReference type="AlphaFoldDB" id="A0A1A8Z1D6"/>
<feature type="active site" description="Proton donor/acceptor" evidence="5">
    <location>
        <position position="581"/>
    </location>
</feature>
<evidence type="ECO:0000256" key="7">
    <source>
        <dbReference type="PIRSR" id="PIRSR015894-3"/>
    </source>
</evidence>
<dbReference type="Pfam" id="PF17286">
    <property type="entry name" value="PRMT5_C"/>
    <property type="match status" value="1"/>
</dbReference>
<dbReference type="GO" id="GO:0006355">
    <property type="term" value="P:regulation of DNA-templated transcription"/>
    <property type="evidence" value="ECO:0007669"/>
    <property type="project" value="TreeGrafter"/>
</dbReference>
<dbReference type="Gene3D" id="3.20.20.150">
    <property type="entry name" value="Divalent-metal-dependent TIM barrel enzymes"/>
    <property type="match status" value="1"/>
</dbReference>
<feature type="active site" description="Proton donor/acceptor" evidence="5">
    <location>
        <position position="590"/>
    </location>
</feature>
<comment type="similarity">
    <text evidence="4">Belongs to the class I-like SAM-binding methyltransferase superfamily.</text>
</comment>
<dbReference type="InterPro" id="IPR035247">
    <property type="entry name" value="PRMT5_TIM"/>
</dbReference>
<dbReference type="SUPFAM" id="SSF53335">
    <property type="entry name" value="S-adenosyl-L-methionine-dependent methyltransferases"/>
    <property type="match status" value="1"/>
</dbReference>
<dbReference type="InterPro" id="IPR007857">
    <property type="entry name" value="Arg_MeTrfase_PRMT5"/>
</dbReference>
<dbReference type="InterPro" id="IPR025799">
    <property type="entry name" value="Arg_MeTrfase"/>
</dbReference>